<dbReference type="PANTHER" id="PTHR30625:SF15">
    <property type="entry name" value="BIOPOLYMER TRANSPORT PROTEIN EXBB"/>
    <property type="match status" value="1"/>
</dbReference>
<evidence type="ECO:0000256" key="5">
    <source>
        <dbReference type="ARBA" id="ARBA00022927"/>
    </source>
</evidence>
<comment type="similarity">
    <text evidence="8">Belongs to the exbB/tolQ family.</text>
</comment>
<evidence type="ECO:0000313" key="12">
    <source>
        <dbReference type="Proteomes" id="UP000808337"/>
    </source>
</evidence>
<feature type="transmembrane region" description="Helical" evidence="9">
    <location>
        <begin position="227"/>
        <end position="248"/>
    </location>
</feature>
<keyword evidence="3" id="KW-1003">Cell membrane</keyword>
<dbReference type="Pfam" id="PF01618">
    <property type="entry name" value="MotA_ExbB"/>
    <property type="match status" value="1"/>
</dbReference>
<keyword evidence="6 9" id="KW-1133">Transmembrane helix</keyword>
<accession>A0A9D7SYV8</accession>
<dbReference type="GO" id="GO:0017038">
    <property type="term" value="P:protein import"/>
    <property type="evidence" value="ECO:0007669"/>
    <property type="project" value="TreeGrafter"/>
</dbReference>
<evidence type="ECO:0000256" key="9">
    <source>
        <dbReference type="SAM" id="Phobius"/>
    </source>
</evidence>
<protein>
    <submittedName>
        <fullName evidence="11">MotA/TolQ/ExbB proton channel family protein</fullName>
    </submittedName>
</protein>
<dbReference type="PANTHER" id="PTHR30625">
    <property type="entry name" value="PROTEIN TOLQ"/>
    <property type="match status" value="1"/>
</dbReference>
<proteinExistence type="inferred from homology"/>
<reference evidence="11 12" key="1">
    <citation type="submission" date="2020-10" db="EMBL/GenBank/DDBJ databases">
        <title>Connecting structure to function with the recovery of over 1000 high-quality activated sludge metagenome-assembled genomes encoding full-length rRNA genes using long-read sequencing.</title>
        <authorList>
            <person name="Singleton C.M."/>
            <person name="Petriglieri F."/>
            <person name="Kristensen J.M."/>
            <person name="Kirkegaard R.H."/>
            <person name="Michaelsen T.Y."/>
            <person name="Andersen M.H."/>
            <person name="Karst S.M."/>
            <person name="Dueholm M.S."/>
            <person name="Nielsen P.H."/>
            <person name="Albertsen M."/>
        </authorList>
    </citation>
    <scope>NUCLEOTIDE SEQUENCE [LARGE SCALE GENOMIC DNA]</scope>
    <source>
        <strain evidence="11">Ribe_18-Q3-R11-54_MAXAC.273</strain>
    </source>
</reference>
<feature type="transmembrane region" description="Helical" evidence="9">
    <location>
        <begin position="20"/>
        <end position="41"/>
    </location>
</feature>
<dbReference type="GO" id="GO:0005886">
    <property type="term" value="C:plasma membrane"/>
    <property type="evidence" value="ECO:0007669"/>
    <property type="project" value="UniProtKB-SubCell"/>
</dbReference>
<name>A0A9D7SYV8_9BACT</name>
<feature type="transmembrane region" description="Helical" evidence="9">
    <location>
        <begin position="180"/>
        <end position="207"/>
    </location>
</feature>
<evidence type="ECO:0000256" key="3">
    <source>
        <dbReference type="ARBA" id="ARBA00022475"/>
    </source>
</evidence>
<sequence>MSNPNVKPEKAASSGSFSTLFASVLIPVAIIIGFIVFYTILGSPSNFEDGNPKGHPIPGNYLGMMFKGGYLVPILMGLMMIVLAVIVERFMTIRVASGKGSIPNFVRRIKGFLDRNDVNGAIGECDKQKGSVANVIREGLRKYQAMETIPGLETDQKVLAIQKEIEEATSLELPMLEKNLVILATISSVATLMGLLGTVFGMIRAFSAIATAGAPDAVALSTGISEALINTALGISTSAIAIISYNYFTTKIDGLTYGIDEAGYSVAQNYAAKH</sequence>
<evidence type="ECO:0000313" key="11">
    <source>
        <dbReference type="EMBL" id="MBK9984781.1"/>
    </source>
</evidence>
<keyword evidence="7 9" id="KW-0472">Membrane</keyword>
<evidence type="ECO:0000256" key="4">
    <source>
        <dbReference type="ARBA" id="ARBA00022692"/>
    </source>
</evidence>
<dbReference type="Proteomes" id="UP000808337">
    <property type="component" value="Unassembled WGS sequence"/>
</dbReference>
<keyword evidence="4 9" id="KW-0812">Transmembrane</keyword>
<keyword evidence="2 8" id="KW-0813">Transport</keyword>
<gene>
    <name evidence="11" type="ORF">IPP15_20865</name>
</gene>
<evidence type="ECO:0000256" key="2">
    <source>
        <dbReference type="ARBA" id="ARBA00022448"/>
    </source>
</evidence>
<keyword evidence="5 8" id="KW-0653">Protein transport</keyword>
<feature type="domain" description="MotA/TolQ/ExbB proton channel" evidence="10">
    <location>
        <begin position="132"/>
        <end position="257"/>
    </location>
</feature>
<dbReference type="InterPro" id="IPR002898">
    <property type="entry name" value="MotA_ExbB_proton_chnl"/>
</dbReference>
<feature type="transmembrane region" description="Helical" evidence="9">
    <location>
        <begin position="61"/>
        <end position="87"/>
    </location>
</feature>
<comment type="subcellular location">
    <subcellularLocation>
        <location evidence="1">Cell membrane</location>
        <topology evidence="1">Multi-pass membrane protein</topology>
    </subcellularLocation>
    <subcellularLocation>
        <location evidence="8">Membrane</location>
        <topology evidence="8">Multi-pass membrane protein</topology>
    </subcellularLocation>
</comment>
<dbReference type="AlphaFoldDB" id="A0A9D7SYV8"/>
<organism evidence="11 12">
    <name type="scientific">Candidatus Opimibacter skivensis</name>
    <dbReference type="NCBI Taxonomy" id="2982028"/>
    <lineage>
        <taxon>Bacteria</taxon>
        <taxon>Pseudomonadati</taxon>
        <taxon>Bacteroidota</taxon>
        <taxon>Saprospiria</taxon>
        <taxon>Saprospirales</taxon>
        <taxon>Saprospiraceae</taxon>
        <taxon>Candidatus Opimibacter</taxon>
    </lineage>
</organism>
<evidence type="ECO:0000256" key="8">
    <source>
        <dbReference type="RuleBase" id="RU004057"/>
    </source>
</evidence>
<comment type="caution">
    <text evidence="11">The sequence shown here is derived from an EMBL/GenBank/DDBJ whole genome shotgun (WGS) entry which is preliminary data.</text>
</comment>
<evidence type="ECO:0000256" key="1">
    <source>
        <dbReference type="ARBA" id="ARBA00004651"/>
    </source>
</evidence>
<evidence type="ECO:0000256" key="7">
    <source>
        <dbReference type="ARBA" id="ARBA00023136"/>
    </source>
</evidence>
<dbReference type="InterPro" id="IPR050790">
    <property type="entry name" value="ExbB/TolQ_transport"/>
</dbReference>
<evidence type="ECO:0000256" key="6">
    <source>
        <dbReference type="ARBA" id="ARBA00022989"/>
    </source>
</evidence>
<evidence type="ECO:0000259" key="10">
    <source>
        <dbReference type="Pfam" id="PF01618"/>
    </source>
</evidence>
<dbReference type="EMBL" id="JADKGY010000031">
    <property type="protein sequence ID" value="MBK9984781.1"/>
    <property type="molecule type" value="Genomic_DNA"/>
</dbReference>